<feature type="transmembrane region" description="Helical" evidence="1">
    <location>
        <begin position="469"/>
        <end position="489"/>
    </location>
</feature>
<feature type="transmembrane region" description="Helical" evidence="1">
    <location>
        <begin position="556"/>
        <end position="578"/>
    </location>
</feature>
<feature type="transmembrane region" description="Helical" evidence="1">
    <location>
        <begin position="916"/>
        <end position="935"/>
    </location>
</feature>
<proteinExistence type="predicted"/>
<evidence type="ECO:0000313" key="3">
    <source>
        <dbReference type="EMBL" id="EST42152.1"/>
    </source>
</evidence>
<dbReference type="GO" id="GO:0060271">
    <property type="term" value="P:cilium assembly"/>
    <property type="evidence" value="ECO:0007669"/>
    <property type="project" value="InterPro"/>
</dbReference>
<accession>V6LCF8</accession>
<gene>
    <name evidence="3" type="ORF">SS50377_18459</name>
</gene>
<keyword evidence="1" id="KW-1133">Transmembrane helix</keyword>
<dbReference type="Pfam" id="PF09773">
    <property type="entry name" value="Meckelin"/>
    <property type="match status" value="1"/>
</dbReference>
<dbReference type="PANTHER" id="PTHR21274:SF0">
    <property type="entry name" value="MECKELIN"/>
    <property type="match status" value="1"/>
</dbReference>
<evidence type="ECO:0000256" key="2">
    <source>
        <dbReference type="SAM" id="SignalP"/>
    </source>
</evidence>
<dbReference type="VEuPathDB" id="GiardiaDB:SS50377_22353"/>
<feature type="signal peptide" evidence="2">
    <location>
        <begin position="1"/>
        <end position="19"/>
    </location>
</feature>
<reference evidence="3" key="1">
    <citation type="journal article" date="2014" name="PLoS Genet.">
        <title>The Genome of Spironucleus salmonicida Highlights a Fish Pathogen Adapted to Fluctuating Environments.</title>
        <authorList>
            <person name="Xu F."/>
            <person name="Jerlstrom-Hultqvist J."/>
            <person name="Einarsson E."/>
            <person name="Astvaldsson A."/>
            <person name="Svard S.G."/>
            <person name="Andersson J.O."/>
        </authorList>
    </citation>
    <scope>NUCLEOTIDE SEQUENCE</scope>
</reference>
<evidence type="ECO:0000256" key="1">
    <source>
        <dbReference type="SAM" id="Phobius"/>
    </source>
</evidence>
<keyword evidence="1" id="KW-0472">Membrane</keyword>
<feature type="transmembrane region" description="Helical" evidence="1">
    <location>
        <begin position="510"/>
        <end position="536"/>
    </location>
</feature>
<dbReference type="EMBL" id="KI546166">
    <property type="protein sequence ID" value="EST42152.1"/>
    <property type="molecule type" value="Genomic_DNA"/>
</dbReference>
<dbReference type="AlphaFoldDB" id="V6LCF8"/>
<sequence>MFILTLSACAPTFFFSISAGNCIQCPQTSVQATTISPQLQCGCENQIMFDQNSFTCPAGATCTTNQPFSGDCVGPGVLQSKCQDGESVVFTPMATCGILQYTPAVEVQKAQKAPCTLPLVYSQTLQQCVVVTPPGINLVNGSNTYSLHIAEANQLCQTKGSIQACDSLWNFCSLPFQESVQYCQFVQQAAGFDSTQFIDVVPSISRSEQILQHPNFMPTVLKNPYFPYNGVDQIGWMNIMNITAVFTDLYGTVLLKTKFDIETLDMCNILESGINPLIQKIRRYADVTQRDRRLNFGYISRTLMHQSTQMIKRFSQPKIQTQNKESPALMFGNNYQKICRIGVFSLLKITQQNAPIFVQLYTGNTNDTSTRLVVNSQLTQTLSFPLFFENLFANQIIFTINGNKNNQSFYPQIDINYNTIDQNIVDGPLLNRVITKLTQSNLNKNFSRQSNFIDFSLIINYSSNNVQQFSYRSIFILIIGWFSSLIYSFSQSKKLSGLGKNPFNGSKNGAIVLLYIFFMMVFGVGFGMLIDIIIFQCIYFNSPINILSGPESSLEFVGIECLVSGIFIFIPSLFIVLFSHKSKFVILDHGGPACYRKLFVSNAIQKLIRYHFFDYTLIFLLSFFILYGLDFQYFGAFTSTPINSPHNLNLTLNSTITAFVVFFSFIFVSLIIGIYRCCTGSPYDKFIDMLPVANCSVFVFDTDSSAILLYGRSPFGDTDGDCYSIIDGLQREARGLAPRRGIHGGSAQSFRVYFSVDCPELYTLSEACGKQLVKEQSVSGPVGDQSVDTSASIENRLLTLEIPYFSKQKGDNLIEIEQLALQALQLISHQPIRYVPKFQRLFDINFSSKANALLVLSDPTRNISPRGNNSGARLPGGFGGASWLASSFYYSRWFMDCLFSASFSALIVQISNNSALGLSLSWLFLVMLRAIWVILQRKRLGLGTLVSEILMSD</sequence>
<protein>
    <submittedName>
        <fullName evidence="3">Meckelin and transmembrane domain-containing protein</fullName>
    </submittedName>
</protein>
<organism evidence="3">
    <name type="scientific">Spironucleus salmonicida</name>
    <dbReference type="NCBI Taxonomy" id="348837"/>
    <lineage>
        <taxon>Eukaryota</taxon>
        <taxon>Metamonada</taxon>
        <taxon>Diplomonadida</taxon>
        <taxon>Hexamitidae</taxon>
        <taxon>Hexamitinae</taxon>
        <taxon>Spironucleus</taxon>
    </lineage>
</organism>
<keyword evidence="1 3" id="KW-0812">Transmembrane</keyword>
<keyword evidence="2" id="KW-0732">Signal</keyword>
<dbReference type="PANTHER" id="PTHR21274">
    <property type="entry name" value="MECKELIN"/>
    <property type="match status" value="1"/>
</dbReference>
<dbReference type="InterPro" id="IPR019170">
    <property type="entry name" value="Meckelin"/>
</dbReference>
<feature type="transmembrane region" description="Helical" evidence="1">
    <location>
        <begin position="654"/>
        <end position="675"/>
    </location>
</feature>
<name>V6LCF8_9EUKA</name>
<feature type="chain" id="PRO_5004748979" evidence="2">
    <location>
        <begin position="20"/>
        <end position="953"/>
    </location>
</feature>
<dbReference type="GO" id="GO:0036038">
    <property type="term" value="C:MKS complex"/>
    <property type="evidence" value="ECO:0007669"/>
    <property type="project" value="InterPro"/>
</dbReference>
<feature type="transmembrane region" description="Helical" evidence="1">
    <location>
        <begin position="612"/>
        <end position="634"/>
    </location>
</feature>